<protein>
    <submittedName>
        <fullName evidence="2">Uncharacterized protein</fullName>
    </submittedName>
</protein>
<keyword evidence="1" id="KW-0812">Transmembrane</keyword>
<dbReference type="AlphaFoldDB" id="A0A5M6C9M4"/>
<sequence>MNLDTIKKYSLSCFLLTLPIMAWNIALTNKLPKDFQPDIFWKDIPALLKYAENISRTLIFMLTLLMPLSISTFKQKRGLILYVGGTILYFVSWLVLIYFPDSRWSSNVFGFMAPAYTPLLWLTGIGMIGNSFYFNLPYRRWFFILTAIIFLLFHNLHTMAIYFRTH</sequence>
<feature type="transmembrane region" description="Helical" evidence="1">
    <location>
        <begin position="80"/>
        <end position="99"/>
    </location>
</feature>
<evidence type="ECO:0000256" key="1">
    <source>
        <dbReference type="SAM" id="Phobius"/>
    </source>
</evidence>
<evidence type="ECO:0000313" key="3">
    <source>
        <dbReference type="Proteomes" id="UP000325141"/>
    </source>
</evidence>
<keyword evidence="1" id="KW-1133">Transmembrane helix</keyword>
<comment type="caution">
    <text evidence="2">The sequence shown here is derived from an EMBL/GenBank/DDBJ whole genome shotgun (WGS) entry which is preliminary data.</text>
</comment>
<proteinExistence type="predicted"/>
<reference evidence="2 3" key="1">
    <citation type="submission" date="2019-09" db="EMBL/GenBank/DDBJ databases">
        <title>Genome sequence and assembly of Flavobacterium sp.</title>
        <authorList>
            <person name="Chhetri G."/>
        </authorList>
    </citation>
    <scope>NUCLEOTIDE SEQUENCE [LARGE SCALE GENOMIC DNA]</scope>
    <source>
        <strain evidence="2 3">SNL9</strain>
    </source>
</reference>
<keyword evidence="1" id="KW-0472">Membrane</keyword>
<feature type="transmembrane region" description="Helical" evidence="1">
    <location>
        <begin position="111"/>
        <end position="134"/>
    </location>
</feature>
<dbReference type="EMBL" id="VWSG01000021">
    <property type="protein sequence ID" value="KAA5531641.1"/>
    <property type="molecule type" value="Genomic_DNA"/>
</dbReference>
<gene>
    <name evidence="2" type="ORF">F0460_15755</name>
</gene>
<name>A0A5M6C9M4_9FLAO</name>
<feature type="transmembrane region" description="Helical" evidence="1">
    <location>
        <begin position="54"/>
        <end position="73"/>
    </location>
</feature>
<accession>A0A5M6C9M4</accession>
<dbReference type="RefSeq" id="WP_190304179.1">
    <property type="nucleotide sequence ID" value="NZ_VWSG01000021.1"/>
</dbReference>
<evidence type="ECO:0000313" key="2">
    <source>
        <dbReference type="EMBL" id="KAA5531641.1"/>
    </source>
</evidence>
<keyword evidence="3" id="KW-1185">Reference proteome</keyword>
<organism evidence="2 3">
    <name type="scientific">Paenimyroides baculatum</name>
    <dbReference type="NCBI Taxonomy" id="2608000"/>
    <lineage>
        <taxon>Bacteria</taxon>
        <taxon>Pseudomonadati</taxon>
        <taxon>Bacteroidota</taxon>
        <taxon>Flavobacteriia</taxon>
        <taxon>Flavobacteriales</taxon>
        <taxon>Flavobacteriaceae</taxon>
        <taxon>Paenimyroides</taxon>
    </lineage>
</organism>
<dbReference type="Proteomes" id="UP000325141">
    <property type="component" value="Unassembled WGS sequence"/>
</dbReference>
<feature type="transmembrane region" description="Helical" evidence="1">
    <location>
        <begin position="141"/>
        <end position="163"/>
    </location>
</feature>